<comment type="caution">
    <text evidence="2">The sequence shown here is derived from an EMBL/GenBank/DDBJ whole genome shotgun (WGS) entry which is preliminary data.</text>
</comment>
<feature type="transmembrane region" description="Helical" evidence="1">
    <location>
        <begin position="314"/>
        <end position="333"/>
    </location>
</feature>
<feature type="transmembrane region" description="Helical" evidence="1">
    <location>
        <begin position="273"/>
        <end position="294"/>
    </location>
</feature>
<evidence type="ECO:0000313" key="3">
    <source>
        <dbReference type="Proteomes" id="UP000824205"/>
    </source>
</evidence>
<accession>A0A9D1REY8</accession>
<feature type="transmembrane region" description="Helical" evidence="1">
    <location>
        <begin position="86"/>
        <end position="107"/>
    </location>
</feature>
<proteinExistence type="predicted"/>
<dbReference type="AlphaFoldDB" id="A0A9D1REY8"/>
<evidence type="ECO:0000256" key="1">
    <source>
        <dbReference type="SAM" id="Phobius"/>
    </source>
</evidence>
<reference evidence="2" key="1">
    <citation type="journal article" date="2021" name="PeerJ">
        <title>Extensive microbial diversity within the chicken gut microbiome revealed by metagenomics and culture.</title>
        <authorList>
            <person name="Gilroy R."/>
            <person name="Ravi A."/>
            <person name="Getino M."/>
            <person name="Pursley I."/>
            <person name="Horton D.L."/>
            <person name="Alikhan N.F."/>
            <person name="Baker D."/>
            <person name="Gharbi K."/>
            <person name="Hall N."/>
            <person name="Watson M."/>
            <person name="Adriaenssens E.M."/>
            <person name="Foster-Nyarko E."/>
            <person name="Jarju S."/>
            <person name="Secka A."/>
            <person name="Antonio M."/>
            <person name="Oren A."/>
            <person name="Chaudhuri R.R."/>
            <person name="La Ragione R."/>
            <person name="Hildebrand F."/>
            <person name="Pallen M.J."/>
        </authorList>
    </citation>
    <scope>NUCLEOTIDE SEQUENCE</scope>
    <source>
        <strain evidence="2">421</strain>
    </source>
</reference>
<evidence type="ECO:0008006" key="4">
    <source>
        <dbReference type="Google" id="ProtNLM"/>
    </source>
</evidence>
<feature type="transmembrane region" description="Helical" evidence="1">
    <location>
        <begin position="238"/>
        <end position="261"/>
    </location>
</feature>
<reference evidence="2" key="2">
    <citation type="submission" date="2021-04" db="EMBL/GenBank/DDBJ databases">
        <authorList>
            <person name="Gilroy R."/>
        </authorList>
    </citation>
    <scope>NUCLEOTIDE SEQUENCE</scope>
    <source>
        <strain evidence="2">421</strain>
    </source>
</reference>
<dbReference type="EMBL" id="DXGE01000012">
    <property type="protein sequence ID" value="HIW85432.1"/>
    <property type="molecule type" value="Genomic_DNA"/>
</dbReference>
<organism evidence="2 3">
    <name type="scientific">Candidatus Eubacterium faecipullorum</name>
    <dbReference type="NCBI Taxonomy" id="2838571"/>
    <lineage>
        <taxon>Bacteria</taxon>
        <taxon>Bacillati</taxon>
        <taxon>Bacillota</taxon>
        <taxon>Clostridia</taxon>
        <taxon>Eubacteriales</taxon>
        <taxon>Eubacteriaceae</taxon>
        <taxon>Eubacterium</taxon>
    </lineage>
</organism>
<keyword evidence="1" id="KW-0472">Membrane</keyword>
<name>A0A9D1REY8_9FIRM</name>
<dbReference type="Proteomes" id="UP000824205">
    <property type="component" value="Unassembled WGS sequence"/>
</dbReference>
<sequence length="340" mass="36179">MKIKKDTLLLFAAILLVGVLIVFSPGAKEGALYGAALAQRVIIPSLLPLLIIFNFIQHSAAGIALENMLRPVTCKILRLPKCAGPAVFLGLLGGYPTGALLTANLYRNADIDSACARRLLRFDFSGGAGFIITALGAGILKSRAQGAVLFASVTAAALISALLGSFIWGKSEEGASSYLSVPPGDALNKSVEQSARSVINMAAYIVLFCAVFTNIRLPELLTPLLEITSGTTACASEVPLWATAFYLAFGGFCIHLQIFSVIKEAKMKYADFLLWRVINGVISAAVCLALTHIFPQVNEVFSNYSETIVRPTSVNAALSVLMLLGSAVLIFDLENKKCKC</sequence>
<feature type="transmembrane region" description="Helical" evidence="1">
    <location>
        <begin position="119"/>
        <end position="140"/>
    </location>
</feature>
<feature type="transmembrane region" description="Helical" evidence="1">
    <location>
        <begin position="146"/>
        <end position="168"/>
    </location>
</feature>
<gene>
    <name evidence="2" type="ORF">IAA48_02960</name>
</gene>
<keyword evidence="1" id="KW-0812">Transmembrane</keyword>
<evidence type="ECO:0000313" key="2">
    <source>
        <dbReference type="EMBL" id="HIW85432.1"/>
    </source>
</evidence>
<protein>
    <recommendedName>
        <fullName evidence="4">Sporulation integral membrane protein YlbJ</fullName>
    </recommendedName>
</protein>
<keyword evidence="1" id="KW-1133">Transmembrane helix</keyword>